<dbReference type="PROSITE" id="PS50089">
    <property type="entry name" value="ZF_RING_2"/>
    <property type="match status" value="1"/>
</dbReference>
<dbReference type="InterPro" id="IPR000571">
    <property type="entry name" value="Znf_CCCH"/>
</dbReference>
<dbReference type="InterPro" id="IPR039971">
    <property type="entry name" value="CWC24-like"/>
</dbReference>
<dbReference type="Pfam" id="PF00642">
    <property type="entry name" value="zf-CCCH"/>
    <property type="match status" value="1"/>
</dbReference>
<evidence type="ECO:0000256" key="5">
    <source>
        <dbReference type="SAM" id="MobiDB-lite"/>
    </source>
</evidence>
<feature type="region of interest" description="Disordered" evidence="5">
    <location>
        <begin position="1"/>
        <end position="104"/>
    </location>
</feature>
<dbReference type="PANTHER" id="PTHR12930">
    <property type="entry name" value="ZINC FINGER PROTEIN 183"/>
    <property type="match status" value="1"/>
</dbReference>
<dbReference type="Pfam" id="PF13445">
    <property type="entry name" value="zf-RING_UBOX"/>
    <property type="match status" value="1"/>
</dbReference>
<evidence type="ECO:0000256" key="2">
    <source>
        <dbReference type="ARBA" id="ARBA00022771"/>
    </source>
</evidence>
<dbReference type="SMART" id="SM00356">
    <property type="entry name" value="ZnF_C3H1"/>
    <property type="match status" value="1"/>
</dbReference>
<feature type="compositionally biased region" description="Basic and acidic residues" evidence="5">
    <location>
        <begin position="70"/>
        <end position="81"/>
    </location>
</feature>
<evidence type="ECO:0000256" key="3">
    <source>
        <dbReference type="ARBA" id="ARBA00022833"/>
    </source>
</evidence>
<dbReference type="InterPro" id="IPR001841">
    <property type="entry name" value="Znf_RING"/>
</dbReference>
<dbReference type="InterPro" id="IPR017907">
    <property type="entry name" value="Znf_RING_CS"/>
</dbReference>
<accession>A0AAD9D4A0</accession>
<evidence type="ECO:0000256" key="1">
    <source>
        <dbReference type="ARBA" id="ARBA00022723"/>
    </source>
</evidence>
<dbReference type="SMART" id="SM00184">
    <property type="entry name" value="RING"/>
    <property type="match status" value="1"/>
</dbReference>
<evidence type="ECO:0000313" key="9">
    <source>
        <dbReference type="Proteomes" id="UP001224775"/>
    </source>
</evidence>
<dbReference type="PANTHER" id="PTHR12930:SF0">
    <property type="entry name" value="RING FINGER PROTEIN 113B"/>
    <property type="match status" value="1"/>
</dbReference>
<evidence type="ECO:0000256" key="4">
    <source>
        <dbReference type="PROSITE-ProRule" id="PRU00723"/>
    </source>
</evidence>
<reference evidence="8" key="1">
    <citation type="submission" date="2023-06" db="EMBL/GenBank/DDBJ databases">
        <title>Survivors Of The Sea: Transcriptome response of Skeletonema marinoi to long-term dormancy.</title>
        <authorList>
            <person name="Pinder M.I.M."/>
            <person name="Kourtchenko O."/>
            <person name="Robertson E.K."/>
            <person name="Larsson T."/>
            <person name="Maumus F."/>
            <person name="Osuna-Cruz C.M."/>
            <person name="Vancaester E."/>
            <person name="Stenow R."/>
            <person name="Vandepoele K."/>
            <person name="Ploug H."/>
            <person name="Bruchert V."/>
            <person name="Godhe A."/>
            <person name="Topel M."/>
        </authorList>
    </citation>
    <scope>NUCLEOTIDE SEQUENCE</scope>
    <source>
        <strain evidence="8">R05AC</strain>
    </source>
</reference>
<dbReference type="AlphaFoldDB" id="A0AAD9D4A0"/>
<keyword evidence="9" id="KW-1185">Reference proteome</keyword>
<feature type="zinc finger region" description="C3H1-type" evidence="4">
    <location>
        <begin position="179"/>
        <end position="207"/>
    </location>
</feature>
<dbReference type="PROSITE" id="PS00518">
    <property type="entry name" value="ZF_RING_1"/>
    <property type="match status" value="1"/>
</dbReference>
<gene>
    <name evidence="8" type="ORF">QTG54_016806</name>
</gene>
<sequence>MFRKPKKKPSALRNSGGSGATTSTTSSGFKQANKKKRPRQTRDSSSSSDEDNNDDDNDGANNTSDLLQQIRHERINSDNKKTKSLLNTSGTTKHKKSSGMMHQYKSSNVQLSAKEMATRTAEYHPANDNDNNSKDDDDNDNSDKAQNAALPSLQKVAHNPFHAGPLKATTFVRTTARFDYQPDICKDYKETGFCGFGDTCIYLHDRGDTKSGWQMEQEYEERKRGEEERKGREMERFMNSMMCGEVSGGGGGVKKKKSGDDDYFGKNKEDDAKNANDGIPYACHICRGPFQNPVVTTCGHYYCESCMQTRIRESGLTTCPICQKDTHGVLNHAQKLVAKKRRLVGRDGSWEDYLAKK</sequence>
<evidence type="ECO:0000259" key="7">
    <source>
        <dbReference type="PROSITE" id="PS50103"/>
    </source>
</evidence>
<dbReference type="GO" id="GO:0034247">
    <property type="term" value="P:snoRNA splicing"/>
    <property type="evidence" value="ECO:0007669"/>
    <property type="project" value="TreeGrafter"/>
</dbReference>
<dbReference type="InterPro" id="IPR013083">
    <property type="entry name" value="Znf_RING/FYVE/PHD"/>
</dbReference>
<dbReference type="GO" id="GO:0005684">
    <property type="term" value="C:U2-type spliceosomal complex"/>
    <property type="evidence" value="ECO:0007669"/>
    <property type="project" value="TreeGrafter"/>
</dbReference>
<dbReference type="SUPFAM" id="SSF90229">
    <property type="entry name" value="CCCH zinc finger"/>
    <property type="match status" value="1"/>
</dbReference>
<feature type="compositionally biased region" description="Acidic residues" evidence="5">
    <location>
        <begin position="48"/>
        <end position="58"/>
    </location>
</feature>
<keyword evidence="2 4" id="KW-0863">Zinc-finger</keyword>
<dbReference type="Proteomes" id="UP001224775">
    <property type="component" value="Unassembled WGS sequence"/>
</dbReference>
<proteinExistence type="predicted"/>
<feature type="compositionally biased region" description="Basic residues" evidence="5">
    <location>
        <begin position="1"/>
        <end position="10"/>
    </location>
</feature>
<keyword evidence="1 4" id="KW-0479">Metal-binding</keyword>
<feature type="compositionally biased region" description="Basic and acidic residues" evidence="5">
    <location>
        <begin position="123"/>
        <end position="134"/>
    </location>
</feature>
<dbReference type="InterPro" id="IPR036855">
    <property type="entry name" value="Znf_CCCH_sf"/>
</dbReference>
<organism evidence="8 9">
    <name type="scientific">Skeletonema marinoi</name>
    <dbReference type="NCBI Taxonomy" id="267567"/>
    <lineage>
        <taxon>Eukaryota</taxon>
        <taxon>Sar</taxon>
        <taxon>Stramenopiles</taxon>
        <taxon>Ochrophyta</taxon>
        <taxon>Bacillariophyta</taxon>
        <taxon>Coscinodiscophyceae</taxon>
        <taxon>Thalassiosirophycidae</taxon>
        <taxon>Thalassiosirales</taxon>
        <taxon>Skeletonemataceae</taxon>
        <taxon>Skeletonema</taxon>
        <taxon>Skeletonema marinoi-dohrnii complex</taxon>
    </lineage>
</organism>
<dbReference type="SUPFAM" id="SSF57850">
    <property type="entry name" value="RING/U-box"/>
    <property type="match status" value="1"/>
</dbReference>
<feature type="domain" description="C3H1-type" evidence="7">
    <location>
        <begin position="179"/>
        <end position="207"/>
    </location>
</feature>
<feature type="domain" description="RING-type" evidence="6">
    <location>
        <begin position="283"/>
        <end position="323"/>
    </location>
</feature>
<dbReference type="GO" id="GO:0008270">
    <property type="term" value="F:zinc ion binding"/>
    <property type="evidence" value="ECO:0007669"/>
    <property type="project" value="UniProtKB-KW"/>
</dbReference>
<dbReference type="PROSITE" id="PS50103">
    <property type="entry name" value="ZF_C3H1"/>
    <property type="match status" value="1"/>
</dbReference>
<name>A0AAD9D4A0_9STRA</name>
<dbReference type="CDD" id="cd16539">
    <property type="entry name" value="RING-HC_RNF113A_B"/>
    <property type="match status" value="1"/>
</dbReference>
<evidence type="ECO:0000313" key="8">
    <source>
        <dbReference type="EMBL" id="KAK1732523.1"/>
    </source>
</evidence>
<dbReference type="Gene3D" id="3.30.40.10">
    <property type="entry name" value="Zinc/RING finger domain, C3HC4 (zinc finger)"/>
    <property type="match status" value="1"/>
</dbReference>
<protein>
    <submittedName>
        <fullName evidence="8">Zinc finger protein</fullName>
    </submittedName>
</protein>
<dbReference type="EMBL" id="JATAAI010000065">
    <property type="protein sequence ID" value="KAK1732523.1"/>
    <property type="molecule type" value="Genomic_DNA"/>
</dbReference>
<evidence type="ECO:0000259" key="6">
    <source>
        <dbReference type="PROSITE" id="PS50089"/>
    </source>
</evidence>
<keyword evidence="3 4" id="KW-0862">Zinc</keyword>
<dbReference type="InterPro" id="IPR027370">
    <property type="entry name" value="Znf-RING_euk"/>
</dbReference>
<feature type="region of interest" description="Disordered" evidence="5">
    <location>
        <begin position="123"/>
        <end position="145"/>
    </location>
</feature>
<comment type="caution">
    <text evidence="8">The sequence shown here is derived from an EMBL/GenBank/DDBJ whole genome shotgun (WGS) entry which is preliminary data.</text>
</comment>